<dbReference type="KEGG" id="acan:ACA1_106260"/>
<dbReference type="Proteomes" id="UP000011083">
    <property type="component" value="Unassembled WGS sequence"/>
</dbReference>
<dbReference type="AlphaFoldDB" id="L8GMJ3"/>
<evidence type="ECO:0000313" key="1">
    <source>
        <dbReference type="EMBL" id="ELR14285.1"/>
    </source>
</evidence>
<evidence type="ECO:0000313" key="2">
    <source>
        <dbReference type="Proteomes" id="UP000011083"/>
    </source>
</evidence>
<dbReference type="RefSeq" id="XP_004336298.1">
    <property type="nucleotide sequence ID" value="XM_004336250.1"/>
</dbReference>
<gene>
    <name evidence="1" type="ORF">ACA1_106260</name>
</gene>
<sequence length="243" mass="27035">MQKPQQPMRTHTPEEEADAEWMKRQRLVENIANKQQQCRLIEDQGRQCSRTRPLTPECMDLLKMQIACYGDLSDKAVECLRRNSSGQEGAVEVACAVPLRQLKECVQPRLRPHKLAFRQEAARPSQACPAQAAKLEACLAAAHDPLQPADPHGSLGKPKCPAELAELHECFTTSVCPEPMAALRQCFAQLPRPADNKESSAEPEAAQAACMAEKRRVSMCMQEDALRSYARQGIPLSLHAKEQ</sequence>
<dbReference type="VEuPathDB" id="AmoebaDB:ACA1_106260"/>
<keyword evidence="2" id="KW-1185">Reference proteome</keyword>
<protein>
    <submittedName>
        <fullName evidence="1">Uncharacterized protein</fullName>
    </submittedName>
</protein>
<dbReference type="GeneID" id="14914879"/>
<accession>L8GMJ3</accession>
<proteinExistence type="predicted"/>
<dbReference type="EMBL" id="KB008060">
    <property type="protein sequence ID" value="ELR14285.1"/>
    <property type="molecule type" value="Genomic_DNA"/>
</dbReference>
<organism evidence="1 2">
    <name type="scientific">Acanthamoeba castellanii (strain ATCC 30010 / Neff)</name>
    <dbReference type="NCBI Taxonomy" id="1257118"/>
    <lineage>
        <taxon>Eukaryota</taxon>
        <taxon>Amoebozoa</taxon>
        <taxon>Discosea</taxon>
        <taxon>Longamoebia</taxon>
        <taxon>Centramoebida</taxon>
        <taxon>Acanthamoebidae</taxon>
        <taxon>Acanthamoeba</taxon>
    </lineage>
</organism>
<name>L8GMJ3_ACACF</name>
<reference evidence="1 2" key="1">
    <citation type="journal article" date="2013" name="Genome Biol.">
        <title>Genome of Acanthamoeba castellanii highlights extensive lateral gene transfer and early evolution of tyrosine kinase signaling.</title>
        <authorList>
            <person name="Clarke M."/>
            <person name="Lohan A.J."/>
            <person name="Liu B."/>
            <person name="Lagkouvardos I."/>
            <person name="Roy S."/>
            <person name="Zafar N."/>
            <person name="Bertelli C."/>
            <person name="Schilde C."/>
            <person name="Kianianmomeni A."/>
            <person name="Burglin T.R."/>
            <person name="Frech C."/>
            <person name="Turcotte B."/>
            <person name="Kopec K.O."/>
            <person name="Synnott J.M."/>
            <person name="Choo C."/>
            <person name="Paponov I."/>
            <person name="Finkler A."/>
            <person name="Soon Heng Tan C."/>
            <person name="Hutchins A.P."/>
            <person name="Weinmeier T."/>
            <person name="Rattei T."/>
            <person name="Chu J.S."/>
            <person name="Gimenez G."/>
            <person name="Irimia M."/>
            <person name="Rigden D.J."/>
            <person name="Fitzpatrick D.A."/>
            <person name="Lorenzo-Morales J."/>
            <person name="Bateman A."/>
            <person name="Chiu C.H."/>
            <person name="Tang P."/>
            <person name="Hegemann P."/>
            <person name="Fromm H."/>
            <person name="Raoult D."/>
            <person name="Greub G."/>
            <person name="Miranda-Saavedra D."/>
            <person name="Chen N."/>
            <person name="Nash P."/>
            <person name="Ginger M.L."/>
            <person name="Horn M."/>
            <person name="Schaap P."/>
            <person name="Caler L."/>
            <person name="Loftus B."/>
        </authorList>
    </citation>
    <scope>NUCLEOTIDE SEQUENCE [LARGE SCALE GENOMIC DNA]</scope>
    <source>
        <strain evidence="1 2">Neff</strain>
    </source>
</reference>